<feature type="region of interest" description="Disordered" evidence="1">
    <location>
        <begin position="167"/>
        <end position="196"/>
    </location>
</feature>
<dbReference type="HOGENOM" id="CLU_1388267_0_0_0"/>
<organism evidence="2 3">
    <name type="scientific">Denitrovibrio acetiphilus (strain DSM 12809 / NBRC 114555 / N2460)</name>
    <dbReference type="NCBI Taxonomy" id="522772"/>
    <lineage>
        <taxon>Bacteria</taxon>
        <taxon>Pseudomonadati</taxon>
        <taxon>Deferribacterota</taxon>
        <taxon>Deferribacteres</taxon>
        <taxon>Deferribacterales</taxon>
        <taxon>Geovibrionaceae</taxon>
        <taxon>Denitrovibrio</taxon>
    </lineage>
</organism>
<evidence type="ECO:0000256" key="1">
    <source>
        <dbReference type="SAM" id="MobiDB-lite"/>
    </source>
</evidence>
<dbReference type="PaxDb" id="522772-Dacet_0312"/>
<gene>
    <name evidence="2" type="ordered locus">Dacet_0312</name>
</gene>
<dbReference type="RefSeq" id="WP_013009657.1">
    <property type="nucleotide sequence ID" value="NC_013943.1"/>
</dbReference>
<feature type="region of interest" description="Disordered" evidence="1">
    <location>
        <begin position="1"/>
        <end position="30"/>
    </location>
</feature>
<dbReference type="InParanoid" id="D4H2Q1"/>
<evidence type="ECO:0000313" key="2">
    <source>
        <dbReference type="EMBL" id="ADD67112.1"/>
    </source>
</evidence>
<reference evidence="2 3" key="1">
    <citation type="journal article" date="2010" name="Stand. Genomic Sci.">
        <title>Complete genome sequence of Denitrovibrio acetiphilus type strain (N2460).</title>
        <authorList>
            <person name="Kiss H."/>
            <person name="Lang E."/>
            <person name="Lapidus A."/>
            <person name="Copeland A."/>
            <person name="Nolan M."/>
            <person name="Glavina Del Rio T."/>
            <person name="Chen F."/>
            <person name="Lucas S."/>
            <person name="Tice H."/>
            <person name="Cheng J.F."/>
            <person name="Han C."/>
            <person name="Goodwin L."/>
            <person name="Pitluck S."/>
            <person name="Liolios K."/>
            <person name="Pati A."/>
            <person name="Ivanova N."/>
            <person name="Mavromatis K."/>
            <person name="Chen A."/>
            <person name="Palaniappan K."/>
            <person name="Land M."/>
            <person name="Hauser L."/>
            <person name="Chang Y.J."/>
            <person name="Jeffries C.D."/>
            <person name="Detter J.C."/>
            <person name="Brettin T."/>
            <person name="Spring S."/>
            <person name="Rohde M."/>
            <person name="Goker M."/>
            <person name="Woyke T."/>
            <person name="Bristow J."/>
            <person name="Eisen J.A."/>
            <person name="Markowitz V."/>
            <person name="Hugenholtz P."/>
            <person name="Kyrpides N.C."/>
            <person name="Klenk H.P."/>
        </authorList>
    </citation>
    <scope>NUCLEOTIDE SEQUENCE [LARGE SCALE GENOMIC DNA]</scope>
    <source>
        <strain evidence="3">DSM 12809 / NBRC 114555 / N2460</strain>
    </source>
</reference>
<feature type="compositionally biased region" description="Acidic residues" evidence="1">
    <location>
        <begin position="99"/>
        <end position="111"/>
    </location>
</feature>
<protein>
    <submittedName>
        <fullName evidence="2">Uncharacterized protein</fullName>
    </submittedName>
</protein>
<feature type="region of interest" description="Disordered" evidence="1">
    <location>
        <begin position="99"/>
        <end position="128"/>
    </location>
</feature>
<dbReference type="AlphaFoldDB" id="D4H2Q1"/>
<keyword evidence="3" id="KW-1185">Reference proteome</keyword>
<accession>D4H2Q1</accession>
<dbReference type="EMBL" id="CP001968">
    <property type="protein sequence ID" value="ADD67112.1"/>
    <property type="molecule type" value="Genomic_DNA"/>
</dbReference>
<evidence type="ECO:0000313" key="3">
    <source>
        <dbReference type="Proteomes" id="UP000002012"/>
    </source>
</evidence>
<name>D4H2Q1_DENA2</name>
<dbReference type="STRING" id="522772.Dacet_0312"/>
<dbReference type="KEGG" id="dap:Dacet_0312"/>
<proteinExistence type="predicted"/>
<sequence>MNNAIVVNDSISPSTQYNVNRKSTNDGYSTSFRDAMAANTRSSEDEVNISSSATDRLRDDVSFEADHTESDEAQSEIDDIFVRINELLMLKYLLKYTGEEEEEDDQSDESGESGIVDESSATEEDEARYEYTKILREIERTKEEALERLGTDKNRYALAIEAYNKVQQTDGNSSGKIQINNSVLESAEENSANSTA</sequence>
<dbReference type="Proteomes" id="UP000002012">
    <property type="component" value="Chromosome"/>
</dbReference>